<feature type="transmembrane region" description="Helical" evidence="1">
    <location>
        <begin position="245"/>
        <end position="265"/>
    </location>
</feature>
<feature type="transmembrane region" description="Helical" evidence="1">
    <location>
        <begin position="135"/>
        <end position="159"/>
    </location>
</feature>
<gene>
    <name evidence="2" type="ORF">NAG76_01220</name>
</gene>
<dbReference type="PANTHER" id="PTHR43471">
    <property type="entry name" value="ABC TRANSPORTER PERMEASE"/>
    <property type="match status" value="1"/>
</dbReference>
<dbReference type="AlphaFoldDB" id="A0A9J6ZFV1"/>
<dbReference type="KEGG" id="plig:NAG76_01220"/>
<sequence length="273" mass="30491">MNEIITVMKREVRLGFRNPWSYTFLVLFIIFMLSLLLINGQGYTSGYSGMTGMLINLTLYLLPLITLMLGSFSLTGEKEDGSAQLLYTYQLSSSSLLIGKYVGVLIVLLTIVTVAFSVTGIVSTLFTEGFAVSTYLLLFIFASCIIIAYLSIAFLIGAITKNRWQALTYVIAVWFFTIIGWVPILIAALGQLPYLWIKPVLTIATLLNPAEWIRIYTIVTLGGGSIIGPEYYNWVTWIRDDSGSFAFGLLLIFHVILYVGCASWLRERGKRHG</sequence>
<keyword evidence="1" id="KW-0472">Membrane</keyword>
<feature type="transmembrane region" description="Helical" evidence="1">
    <location>
        <begin position="97"/>
        <end position="123"/>
    </location>
</feature>
<feature type="transmembrane region" description="Helical" evidence="1">
    <location>
        <begin position="166"/>
        <end position="189"/>
    </location>
</feature>
<keyword evidence="1" id="KW-0812">Transmembrane</keyword>
<keyword evidence="1" id="KW-1133">Transmembrane helix</keyword>
<reference evidence="2" key="1">
    <citation type="submission" date="2022-05" db="EMBL/GenBank/DDBJ databases">
        <title>Novel bacterial taxa in a minimal lignocellulolytic consortium and its capacity to transform plastics disclosed by genome-resolved metagenomics.</title>
        <authorList>
            <person name="Rodriguez C.A.D."/>
            <person name="Diaz-Garcia L."/>
            <person name="Herrera K."/>
            <person name="Tarazona N.A."/>
            <person name="Sproer C."/>
            <person name="Overmann J."/>
            <person name="Jimenez D.J."/>
        </authorList>
    </citation>
    <scope>NUCLEOTIDE SEQUENCE</scope>
    <source>
        <strain evidence="2">MAG5</strain>
    </source>
</reference>
<name>A0A9J6ZFV1_9BACL</name>
<feature type="transmembrane region" description="Helical" evidence="1">
    <location>
        <begin position="20"/>
        <end position="38"/>
    </location>
</feature>
<proteinExistence type="predicted"/>
<evidence type="ECO:0000313" key="2">
    <source>
        <dbReference type="EMBL" id="URN94908.1"/>
    </source>
</evidence>
<protein>
    <submittedName>
        <fullName evidence="2">ABC transporter permease</fullName>
    </submittedName>
</protein>
<evidence type="ECO:0000313" key="3">
    <source>
        <dbReference type="Proteomes" id="UP001056756"/>
    </source>
</evidence>
<evidence type="ECO:0000256" key="1">
    <source>
        <dbReference type="SAM" id="Phobius"/>
    </source>
</evidence>
<dbReference type="Pfam" id="PF12679">
    <property type="entry name" value="ABC2_membrane_2"/>
    <property type="match status" value="1"/>
</dbReference>
<dbReference type="PANTHER" id="PTHR43471:SF1">
    <property type="entry name" value="ABC TRANSPORTER PERMEASE PROTEIN NOSY-RELATED"/>
    <property type="match status" value="1"/>
</dbReference>
<accession>A0A9J6ZFV1</accession>
<feature type="transmembrane region" description="Helical" evidence="1">
    <location>
        <begin position="58"/>
        <end position="76"/>
    </location>
</feature>
<dbReference type="GO" id="GO:0005886">
    <property type="term" value="C:plasma membrane"/>
    <property type="evidence" value="ECO:0007669"/>
    <property type="project" value="UniProtKB-SubCell"/>
</dbReference>
<dbReference type="EMBL" id="CP097899">
    <property type="protein sequence ID" value="URN94908.1"/>
    <property type="molecule type" value="Genomic_DNA"/>
</dbReference>
<dbReference type="GO" id="GO:0140359">
    <property type="term" value="F:ABC-type transporter activity"/>
    <property type="evidence" value="ECO:0007669"/>
    <property type="project" value="InterPro"/>
</dbReference>
<organism evidence="2 3">
    <name type="scientific">Candidatus Pristimantibacillus lignocellulolyticus</name>
    <dbReference type="NCBI Taxonomy" id="2994561"/>
    <lineage>
        <taxon>Bacteria</taxon>
        <taxon>Bacillati</taxon>
        <taxon>Bacillota</taxon>
        <taxon>Bacilli</taxon>
        <taxon>Bacillales</taxon>
        <taxon>Paenibacillaceae</taxon>
        <taxon>Candidatus Pristimantibacillus</taxon>
    </lineage>
</organism>
<dbReference type="Proteomes" id="UP001056756">
    <property type="component" value="Chromosome"/>
</dbReference>